<sequence length="56" mass="6379">QNRKEGRKKAKPTLGLKALSLSAYRQLPIRSTISSDLPRTKAKVTDRKEDKRDSQI</sequence>
<dbReference type="Gramene" id="MELO3C027544.2.1">
    <property type="protein sequence ID" value="MELO3C027544.2.1"/>
    <property type="gene ID" value="MELO3C027544.2"/>
</dbReference>
<feature type="compositionally biased region" description="Basic and acidic residues" evidence="1">
    <location>
        <begin position="43"/>
        <end position="56"/>
    </location>
</feature>
<reference evidence="2" key="1">
    <citation type="submission" date="2023-03" db="UniProtKB">
        <authorList>
            <consortium name="EnsemblPlants"/>
        </authorList>
    </citation>
    <scope>IDENTIFICATION</scope>
</reference>
<dbReference type="AlphaFoldDB" id="A0A9I9E1Q0"/>
<feature type="region of interest" description="Disordered" evidence="1">
    <location>
        <begin position="31"/>
        <end position="56"/>
    </location>
</feature>
<dbReference type="EnsemblPlants" id="MELO3C027544.2.1">
    <property type="protein sequence ID" value="MELO3C027544.2.1"/>
    <property type="gene ID" value="MELO3C027544.2"/>
</dbReference>
<evidence type="ECO:0000313" key="2">
    <source>
        <dbReference type="EnsemblPlants" id="MELO3C027544.2.1"/>
    </source>
</evidence>
<evidence type="ECO:0000256" key="1">
    <source>
        <dbReference type="SAM" id="MobiDB-lite"/>
    </source>
</evidence>
<organism evidence="2">
    <name type="scientific">Cucumis melo</name>
    <name type="common">Muskmelon</name>
    <dbReference type="NCBI Taxonomy" id="3656"/>
    <lineage>
        <taxon>Eukaryota</taxon>
        <taxon>Viridiplantae</taxon>
        <taxon>Streptophyta</taxon>
        <taxon>Embryophyta</taxon>
        <taxon>Tracheophyta</taxon>
        <taxon>Spermatophyta</taxon>
        <taxon>Magnoliopsida</taxon>
        <taxon>eudicotyledons</taxon>
        <taxon>Gunneridae</taxon>
        <taxon>Pentapetalae</taxon>
        <taxon>rosids</taxon>
        <taxon>fabids</taxon>
        <taxon>Cucurbitales</taxon>
        <taxon>Cucurbitaceae</taxon>
        <taxon>Benincaseae</taxon>
        <taxon>Cucumis</taxon>
    </lineage>
</organism>
<proteinExistence type="predicted"/>
<accession>A0A9I9E1Q0</accession>
<protein>
    <submittedName>
        <fullName evidence="2">Uncharacterized protein</fullName>
    </submittedName>
</protein>
<name>A0A9I9E1Q0_CUCME</name>